<keyword evidence="1" id="KW-1133">Transmembrane helix</keyword>
<keyword evidence="3" id="KW-1185">Reference proteome</keyword>
<proteinExistence type="predicted"/>
<dbReference type="Proteomes" id="UP000231279">
    <property type="component" value="Unassembled WGS sequence"/>
</dbReference>
<reference evidence="3" key="1">
    <citation type="journal article" date="2018" name="Gigascience">
        <title>Genome assembly of the Pink Ipe (Handroanthus impetiginosus, Bignoniaceae), a highly valued, ecologically keystone Neotropical timber forest tree.</title>
        <authorList>
            <person name="Silva-Junior O.B."/>
            <person name="Grattapaglia D."/>
            <person name="Novaes E."/>
            <person name="Collevatti R.G."/>
        </authorList>
    </citation>
    <scope>NUCLEOTIDE SEQUENCE [LARGE SCALE GENOMIC DNA]</scope>
    <source>
        <strain evidence="3">cv. UFG-1</strain>
    </source>
</reference>
<name>A0A2G9I1W6_9LAMI</name>
<evidence type="ECO:0000313" key="2">
    <source>
        <dbReference type="EMBL" id="PIN23744.1"/>
    </source>
</evidence>
<dbReference type="AlphaFoldDB" id="A0A2G9I1W6"/>
<dbReference type="PANTHER" id="PTHR48436">
    <property type="entry name" value="2, PUTATIVE-RELATED"/>
    <property type="match status" value="1"/>
</dbReference>
<dbReference type="OrthoDB" id="777193at2759"/>
<dbReference type="InterPro" id="IPR055276">
    <property type="entry name" value="NHL41-like"/>
</dbReference>
<accession>A0A2G9I1W6</accession>
<protein>
    <recommendedName>
        <fullName evidence="4">Late embryogenesis abundant protein LEA-2 subgroup domain-containing protein</fullName>
    </recommendedName>
</protein>
<gene>
    <name evidence="2" type="ORF">CDL12_03538</name>
</gene>
<keyword evidence="1" id="KW-0472">Membrane</keyword>
<organism evidence="2 3">
    <name type="scientific">Handroanthus impetiginosus</name>
    <dbReference type="NCBI Taxonomy" id="429701"/>
    <lineage>
        <taxon>Eukaryota</taxon>
        <taxon>Viridiplantae</taxon>
        <taxon>Streptophyta</taxon>
        <taxon>Embryophyta</taxon>
        <taxon>Tracheophyta</taxon>
        <taxon>Spermatophyta</taxon>
        <taxon>Magnoliopsida</taxon>
        <taxon>eudicotyledons</taxon>
        <taxon>Gunneridae</taxon>
        <taxon>Pentapetalae</taxon>
        <taxon>asterids</taxon>
        <taxon>lamiids</taxon>
        <taxon>Lamiales</taxon>
        <taxon>Bignoniaceae</taxon>
        <taxon>Crescentiina</taxon>
        <taxon>Tabebuia alliance</taxon>
        <taxon>Handroanthus</taxon>
    </lineage>
</organism>
<keyword evidence="1" id="KW-0812">Transmembrane</keyword>
<dbReference type="PANTHER" id="PTHR48436:SF1">
    <property type="entry name" value="2, PUTATIVE-RELATED"/>
    <property type="match status" value="1"/>
</dbReference>
<dbReference type="EMBL" id="NKXS01000520">
    <property type="protein sequence ID" value="PIN23744.1"/>
    <property type="molecule type" value="Genomic_DNA"/>
</dbReference>
<evidence type="ECO:0008006" key="4">
    <source>
        <dbReference type="Google" id="ProtNLM"/>
    </source>
</evidence>
<sequence length="321" mass="36480">MAHYRMDSEEEALFRSYPYALYFVQSPSTISHATSNTHVVQSPNFLHSSSRGSNNSFLQETKKKYTSRDHDHVLEDGEKCGVLINMKKGVDCEEDEDEEEEEYYGYGEKNGGWIKYLSFSYSNSGWWVLLQLSWRFMLSLIVALIVFYVAAKPPPPTISLKVARIRQFRLGEGVDASGVTTKLLSCNSSMDLIIDNNSKLFGLHIHPPTTQLFFGHLPLAMSQTQGGELYAGSHDLIMLKLSIGTRNKPIYGAGRNMQDLLESREGLPLVIRVSLRSSFHVIWGLFKPKFHHQAQCLVVLTDKYDKKHRTQVYKSTCTINN</sequence>
<evidence type="ECO:0000256" key="1">
    <source>
        <dbReference type="SAM" id="Phobius"/>
    </source>
</evidence>
<dbReference type="STRING" id="429701.A0A2G9I1W6"/>
<feature type="transmembrane region" description="Helical" evidence="1">
    <location>
        <begin position="126"/>
        <end position="151"/>
    </location>
</feature>
<evidence type="ECO:0000313" key="3">
    <source>
        <dbReference type="Proteomes" id="UP000231279"/>
    </source>
</evidence>
<comment type="caution">
    <text evidence="2">The sequence shown here is derived from an EMBL/GenBank/DDBJ whole genome shotgun (WGS) entry which is preliminary data.</text>
</comment>